<evidence type="ECO:0000256" key="1">
    <source>
        <dbReference type="SAM" id="MobiDB-lite"/>
    </source>
</evidence>
<dbReference type="EMBL" id="JAUEPR010000017">
    <property type="protein sequence ID" value="KAK0477348.1"/>
    <property type="molecule type" value="Genomic_DNA"/>
</dbReference>
<keyword evidence="3" id="KW-1185">Reference proteome</keyword>
<sequence length="449" mass="49574">MILSTSSIILYDLPSDMIKLYDTTSLLKVFESKTLTIGDGQEHYLVDLYNFATTPSNAFSGVSFDGIHFINPDPRTFSELYFECFLRLVCDRIVAFQFSEVTLLPHTGRIWSAGSLTFNNVTFLGLFRVECTESQLCGVILSLPYLKGIAASEISIPNYLERAGAIANLSGQHIPEEIKKDQTGPALQSLAVDLRNCCDGILLSLFASRESLVRTSALKTILAWASADKPFFCRASVVEAISILLEIASHQQLILCIGNLLPVMPDIPLPPLRIPVNKPLLTIICAIVLTEEYQTANSLEWFTATFNNVRHPTKIQSVQINVSIGATVSPWHKLPQHGDISIAKWSALDDALCRAEVCVGGLLIGVEQPAGPLWTTHINAVSQWLQKTCLPKARKKYPSTGLYFSMPPKAAVITQDSAEEHEDAKSEADEKIEEDEDLFWQGSSNEDLI</sequence>
<dbReference type="Proteomes" id="UP001175227">
    <property type="component" value="Unassembled WGS sequence"/>
</dbReference>
<name>A0AA39P4C3_9AGAR</name>
<protein>
    <submittedName>
        <fullName evidence="2">Uncharacterized protein</fullName>
    </submittedName>
</protein>
<evidence type="ECO:0000313" key="3">
    <source>
        <dbReference type="Proteomes" id="UP001175227"/>
    </source>
</evidence>
<gene>
    <name evidence="2" type="ORF">IW261DRAFT_1609062</name>
</gene>
<accession>A0AA39P4C3</accession>
<organism evidence="2 3">
    <name type="scientific">Armillaria novae-zelandiae</name>
    <dbReference type="NCBI Taxonomy" id="153914"/>
    <lineage>
        <taxon>Eukaryota</taxon>
        <taxon>Fungi</taxon>
        <taxon>Dikarya</taxon>
        <taxon>Basidiomycota</taxon>
        <taxon>Agaricomycotina</taxon>
        <taxon>Agaricomycetes</taxon>
        <taxon>Agaricomycetidae</taxon>
        <taxon>Agaricales</taxon>
        <taxon>Marasmiineae</taxon>
        <taxon>Physalacriaceae</taxon>
        <taxon>Armillaria</taxon>
    </lineage>
</organism>
<comment type="caution">
    <text evidence="2">The sequence shown here is derived from an EMBL/GenBank/DDBJ whole genome shotgun (WGS) entry which is preliminary data.</text>
</comment>
<feature type="region of interest" description="Disordered" evidence="1">
    <location>
        <begin position="413"/>
        <end position="449"/>
    </location>
</feature>
<evidence type="ECO:0000313" key="2">
    <source>
        <dbReference type="EMBL" id="KAK0477348.1"/>
    </source>
</evidence>
<proteinExistence type="predicted"/>
<dbReference type="AlphaFoldDB" id="A0AA39P4C3"/>
<reference evidence="2" key="1">
    <citation type="submission" date="2023-06" db="EMBL/GenBank/DDBJ databases">
        <authorList>
            <consortium name="Lawrence Berkeley National Laboratory"/>
            <person name="Ahrendt S."/>
            <person name="Sahu N."/>
            <person name="Indic B."/>
            <person name="Wong-Bajracharya J."/>
            <person name="Merenyi Z."/>
            <person name="Ke H.-M."/>
            <person name="Monk M."/>
            <person name="Kocsube S."/>
            <person name="Drula E."/>
            <person name="Lipzen A."/>
            <person name="Balint B."/>
            <person name="Henrissat B."/>
            <person name="Andreopoulos B."/>
            <person name="Martin F.M."/>
            <person name="Harder C.B."/>
            <person name="Rigling D."/>
            <person name="Ford K.L."/>
            <person name="Foster G.D."/>
            <person name="Pangilinan J."/>
            <person name="Papanicolaou A."/>
            <person name="Barry K."/>
            <person name="LaButti K."/>
            <person name="Viragh M."/>
            <person name="Koriabine M."/>
            <person name="Yan M."/>
            <person name="Riley R."/>
            <person name="Champramary S."/>
            <person name="Plett K.L."/>
            <person name="Tsai I.J."/>
            <person name="Slot J."/>
            <person name="Sipos G."/>
            <person name="Plett J."/>
            <person name="Nagy L.G."/>
            <person name="Grigoriev I.V."/>
        </authorList>
    </citation>
    <scope>NUCLEOTIDE SEQUENCE</scope>
    <source>
        <strain evidence="2">ICMP 16352</strain>
    </source>
</reference>